<evidence type="ECO:0000313" key="7">
    <source>
        <dbReference type="EMBL" id="KAF3334841.1"/>
    </source>
</evidence>
<dbReference type="Gene3D" id="1.25.10.10">
    <property type="entry name" value="Leucine-rich Repeat Variant"/>
    <property type="match status" value="2"/>
</dbReference>
<feature type="compositionally biased region" description="Basic and acidic residues" evidence="5">
    <location>
        <begin position="355"/>
        <end position="378"/>
    </location>
</feature>
<dbReference type="PROSITE" id="PS50011">
    <property type="entry name" value="PROTEIN_KINASE_DOM"/>
    <property type="match status" value="1"/>
</dbReference>
<dbReference type="GO" id="GO:0005524">
    <property type="term" value="F:ATP binding"/>
    <property type="evidence" value="ECO:0007669"/>
    <property type="project" value="UniProtKB-KW"/>
</dbReference>
<dbReference type="Proteomes" id="UP000623129">
    <property type="component" value="Unassembled WGS sequence"/>
</dbReference>
<feature type="compositionally biased region" description="Low complexity" evidence="5">
    <location>
        <begin position="397"/>
        <end position="410"/>
    </location>
</feature>
<dbReference type="SMART" id="SM00220">
    <property type="entry name" value="S_TKc"/>
    <property type="match status" value="1"/>
</dbReference>
<keyword evidence="8" id="KW-1185">Reference proteome</keyword>
<dbReference type="InterPro" id="IPR000719">
    <property type="entry name" value="Prot_kinase_dom"/>
</dbReference>
<evidence type="ECO:0000259" key="6">
    <source>
        <dbReference type="PROSITE" id="PS50011"/>
    </source>
</evidence>
<dbReference type="OrthoDB" id="24822at2759"/>
<organism evidence="7 8">
    <name type="scientific">Carex littledalei</name>
    <dbReference type="NCBI Taxonomy" id="544730"/>
    <lineage>
        <taxon>Eukaryota</taxon>
        <taxon>Viridiplantae</taxon>
        <taxon>Streptophyta</taxon>
        <taxon>Embryophyta</taxon>
        <taxon>Tracheophyta</taxon>
        <taxon>Spermatophyta</taxon>
        <taxon>Magnoliopsida</taxon>
        <taxon>Liliopsida</taxon>
        <taxon>Poales</taxon>
        <taxon>Cyperaceae</taxon>
        <taxon>Cyperoideae</taxon>
        <taxon>Cariceae</taxon>
        <taxon>Carex</taxon>
        <taxon>Carex subgen. Euthyceras</taxon>
    </lineage>
</organism>
<dbReference type="InterPro" id="IPR011989">
    <property type="entry name" value="ARM-like"/>
</dbReference>
<feature type="compositionally biased region" description="Low complexity" evidence="5">
    <location>
        <begin position="446"/>
        <end position="456"/>
    </location>
</feature>
<evidence type="ECO:0000256" key="3">
    <source>
        <dbReference type="ARBA" id="ARBA00022840"/>
    </source>
</evidence>
<dbReference type="EMBL" id="SWLB01000009">
    <property type="protein sequence ID" value="KAF3334841.1"/>
    <property type="molecule type" value="Genomic_DNA"/>
</dbReference>
<evidence type="ECO:0000256" key="5">
    <source>
        <dbReference type="SAM" id="MobiDB-lite"/>
    </source>
</evidence>
<dbReference type="SUPFAM" id="SSF56112">
    <property type="entry name" value="Protein kinase-like (PK-like)"/>
    <property type="match status" value="1"/>
</dbReference>
<comment type="caution">
    <text evidence="7">The sequence shown here is derived from an EMBL/GenBank/DDBJ whole genome shotgun (WGS) entry which is preliminary data.</text>
</comment>
<dbReference type="GO" id="GO:0000914">
    <property type="term" value="P:phragmoplast assembly"/>
    <property type="evidence" value="ECO:0007669"/>
    <property type="project" value="InterPro"/>
</dbReference>
<dbReference type="Pfam" id="PF00069">
    <property type="entry name" value="Pkinase"/>
    <property type="match status" value="1"/>
</dbReference>
<feature type="compositionally biased region" description="Acidic residues" evidence="5">
    <location>
        <begin position="419"/>
        <end position="428"/>
    </location>
</feature>
<dbReference type="InterPro" id="IPR056980">
    <property type="entry name" value="ARM_RUK"/>
</dbReference>
<comment type="similarity">
    <text evidence="1">Belongs to the protein kinase superfamily. CAMK Ser/Thr protein kinase family. SNF1 subfamily.</text>
</comment>
<keyword evidence="2" id="KW-0547">Nucleotide-binding</keyword>
<feature type="compositionally biased region" description="Polar residues" evidence="5">
    <location>
        <begin position="290"/>
        <end position="299"/>
    </location>
</feature>
<gene>
    <name evidence="7" type="ORF">FCM35_KLT21445</name>
</gene>
<dbReference type="InterPro" id="IPR011009">
    <property type="entry name" value="Kinase-like_dom_sf"/>
</dbReference>
<dbReference type="CDD" id="cd14010">
    <property type="entry name" value="STKc_ULK4"/>
    <property type="match status" value="1"/>
</dbReference>
<dbReference type="GO" id="GO:0008017">
    <property type="term" value="F:microtubule binding"/>
    <property type="evidence" value="ECO:0007669"/>
    <property type="project" value="InterPro"/>
</dbReference>
<accession>A0A833VDD6</accession>
<keyword evidence="7" id="KW-0808">Transferase</keyword>
<evidence type="ECO:0000256" key="2">
    <source>
        <dbReference type="ARBA" id="ARBA00022741"/>
    </source>
</evidence>
<dbReference type="InterPro" id="IPR008271">
    <property type="entry name" value="Ser/Thr_kinase_AS"/>
</dbReference>
<proteinExistence type="inferred from homology"/>
<dbReference type="PANTHER" id="PTHR46562:SF1">
    <property type="entry name" value="SERINE_THREONINE-PROTEIN KINASE ULK4"/>
    <property type="match status" value="1"/>
</dbReference>
<feature type="region of interest" description="Disordered" evidence="5">
    <location>
        <begin position="355"/>
        <end position="478"/>
    </location>
</feature>
<feature type="compositionally biased region" description="Acidic residues" evidence="5">
    <location>
        <begin position="379"/>
        <end position="395"/>
    </location>
</feature>
<reference evidence="7" key="1">
    <citation type="submission" date="2020-01" db="EMBL/GenBank/DDBJ databases">
        <title>Genome sequence of Kobresia littledalei, the first chromosome-level genome in the family Cyperaceae.</title>
        <authorList>
            <person name="Qu G."/>
        </authorList>
    </citation>
    <scope>NUCLEOTIDE SEQUENCE</scope>
    <source>
        <strain evidence="7">C.B.Clarke</strain>
        <tissue evidence="7">Leaf</tissue>
    </source>
</reference>
<protein>
    <submittedName>
        <fullName evidence="7">Serine/threonine-protein kinase ULK4</fullName>
    </submittedName>
</protein>
<sequence length="1333" mass="148230">MNNYHVYEAIGNGKQSAVYKGRKKKTIEYYAIKSVDKSQRPKVLREVRMFHSLNHQNILKFYNWYETSAHLWLILEYCVGGDLRTLLDKDEKMPESSVHDLALDLVLALQYLHSKGVIYCDLKPSNILMDEYGRMKLCDFGLAQRLSGTEKISPTSMRGTPYYMAPELFQEDGAHSYASDFWALGCVLYECYAGKPPFAHGKLTQLVKSIISDPTPPLPDHPSRAFQNLIDSLLMKDPTERLQWPEICEHSFWRTKLDPVPLPLQPVLTEVTQPSSRPSSLSRHGERVLTQRTPTQQNPKAKGDTPSKAFSTPTKGYMQNGRRASNKPPAKAVNILRLSRAAKLNLEREKDKENYRRAVAKEASENEAEVKLENKDMELDFSENPEEEASEDPDPSESPASETPASSGSEQKTPTGNEEQSEETDMLIEDTTPNGPSSSDHLEAASSPPSSTPRRPQGGNKLTPQTSPSSESPSDYTQVFWHPSDLSVKPVMPGRKVDKSLDCVSSLPFEAISPEDYAKLPQERLNALNSRIVHALSGTSQVSEKQNVLRYLEILSANSDSANALTSGPVMLLLVKMLRLSKAPVLRVLIASVIGLLIRHSTVIEADLANSGIIGALTNGLRDKLDKLRRFCMAALGELLFYISTQGDQNGRDGLESPSKDYKPTAVWQVPSSLIALVSSLLRRGEDDLTQLYALRTIDNISTQGADWTSRFACQDLISNLTYIYKSTGKQESTRLIAGSCMARLARFSPSCTQYVFEKLSLKDMAGTLLKGNPREQQIVLNLLNLALINAQTVPNMSRHMHSLADEKQLVPGVISIIEQGSEVLRGKALLFCALLCKNSRRWLPLFFCNLKLLSAIDRLGKEKNEFIQKCTQSFVQVVVSVVPGLLETVFGEVQQLMGARRHGLLHQLTGRGNNPKSTMNLFPVIIHLLGSLLFKRQVVSSHVMVQLANLIKLFETPFAGRDDIQITLLRILESITEQPDFILSDHRVLTSRILPSLCILYKGNKDDNARFLCLKILFDTMVVICSDTSLAADAQVTEDLKSISQTYFLPLYPKMVEEDDPIPMYAQKLLVTLIEYGFVNVSDILHLRTVAQCFLFLAGDLSNANVSNVKLCLALVSAPEMDPKILSELRVVRKIGNLLEFVNAKEMEDFLQPTLDLCRAFILCGIGRNKGEALSKEPALLCDSGFDMSMAVHQRHSINDIGDFGFNMGIFLELAGSSEPQIADLASDSAVLLLRAAPREGTMGFLTYLPKVANLMQSLNNEASRLELLRIMYALAFGCRQYLAHAMILSIAVPVLVQVETFVSTLKQSNLAGVSDAASYLSMELERMPHCM</sequence>
<keyword evidence="3" id="KW-0067">ATP-binding</keyword>
<feature type="compositionally biased region" description="Polar residues" evidence="5">
    <location>
        <begin position="270"/>
        <end position="282"/>
    </location>
</feature>
<dbReference type="GO" id="GO:0004672">
    <property type="term" value="F:protein kinase activity"/>
    <property type="evidence" value="ECO:0007669"/>
    <property type="project" value="InterPro"/>
</dbReference>
<dbReference type="InterPro" id="IPR056981">
    <property type="entry name" value="HEAT_ULK4_RUNKEL"/>
</dbReference>
<dbReference type="Gene3D" id="1.10.510.10">
    <property type="entry name" value="Transferase(Phosphotransferase) domain 1"/>
    <property type="match status" value="1"/>
</dbReference>
<feature type="region of interest" description="Disordered" evidence="5">
    <location>
        <begin position="269"/>
        <end position="332"/>
    </location>
</feature>
<keyword evidence="7" id="KW-0418">Kinase</keyword>
<dbReference type="PROSITE" id="PS00108">
    <property type="entry name" value="PROTEIN_KINASE_ST"/>
    <property type="match status" value="1"/>
</dbReference>
<comment type="function">
    <text evidence="4">CIPK serine-threonine protein kinases interact with CBL proteins. Binding of a CBL protein to the regulatory NAF domain of CIPK protein lead to the activation of the kinase in a calcium-dependent manner.</text>
</comment>
<name>A0A833VDD6_9POAL</name>
<evidence type="ECO:0000256" key="4">
    <source>
        <dbReference type="ARBA" id="ARBA00058225"/>
    </source>
</evidence>
<dbReference type="PANTHER" id="PTHR46562">
    <property type="entry name" value="SERINE/THREONINE-KINASE ULK4-LIKE PROTEIN-RELATED"/>
    <property type="match status" value="1"/>
</dbReference>
<feature type="domain" description="Protein kinase" evidence="6">
    <location>
        <begin position="4"/>
        <end position="253"/>
    </location>
</feature>
<dbReference type="FunFam" id="1.10.510.10:FF:000571">
    <property type="entry name" value="Maternal embryonic leucine zipper kinase"/>
    <property type="match status" value="1"/>
</dbReference>
<evidence type="ECO:0000313" key="8">
    <source>
        <dbReference type="Proteomes" id="UP000623129"/>
    </source>
</evidence>
<dbReference type="InterPro" id="IPR044591">
    <property type="entry name" value="RUK"/>
</dbReference>
<dbReference type="SUPFAM" id="SSF48371">
    <property type="entry name" value="ARM repeat"/>
    <property type="match status" value="1"/>
</dbReference>
<dbReference type="InterPro" id="IPR016024">
    <property type="entry name" value="ARM-type_fold"/>
</dbReference>
<dbReference type="Pfam" id="PF24970">
    <property type="entry name" value="ARM_RUK"/>
    <property type="match status" value="1"/>
</dbReference>
<evidence type="ECO:0000256" key="1">
    <source>
        <dbReference type="ARBA" id="ARBA00006234"/>
    </source>
</evidence>
<dbReference type="Pfam" id="PF23606">
    <property type="entry name" value="HEAT_ULK4"/>
    <property type="match status" value="1"/>
</dbReference>